<name>A0ABQ1NS77_9MICC</name>
<evidence type="ECO:0000256" key="1">
    <source>
        <dbReference type="ARBA" id="ARBA00023450"/>
    </source>
</evidence>
<evidence type="ECO:0000313" key="5">
    <source>
        <dbReference type="Proteomes" id="UP000597761"/>
    </source>
</evidence>
<accession>A0ABQ1NS77</accession>
<dbReference type="Pfam" id="PF01844">
    <property type="entry name" value="HNH"/>
    <property type="match status" value="1"/>
</dbReference>
<feature type="domain" description="HNH nuclease" evidence="3">
    <location>
        <begin position="510"/>
        <end position="562"/>
    </location>
</feature>
<dbReference type="CDD" id="cd00085">
    <property type="entry name" value="HNHc"/>
    <property type="match status" value="1"/>
</dbReference>
<proteinExistence type="inferred from homology"/>
<dbReference type="Gene3D" id="1.10.30.50">
    <property type="match status" value="1"/>
</dbReference>
<evidence type="ECO:0000259" key="3">
    <source>
        <dbReference type="SMART" id="SM00507"/>
    </source>
</evidence>
<dbReference type="EMBL" id="BMJI01000003">
    <property type="protein sequence ID" value="GGC84184.1"/>
    <property type="molecule type" value="Genomic_DNA"/>
</dbReference>
<feature type="region of interest" description="Disordered" evidence="2">
    <location>
        <begin position="355"/>
        <end position="395"/>
    </location>
</feature>
<organism evidence="4 5">
    <name type="scientific">Tersicoccus solisilvae</name>
    <dbReference type="NCBI Taxonomy" id="1882339"/>
    <lineage>
        <taxon>Bacteria</taxon>
        <taxon>Bacillati</taxon>
        <taxon>Actinomycetota</taxon>
        <taxon>Actinomycetes</taxon>
        <taxon>Micrococcales</taxon>
        <taxon>Micrococcaceae</taxon>
        <taxon>Tersicoccus</taxon>
    </lineage>
</organism>
<dbReference type="InterPro" id="IPR002711">
    <property type="entry name" value="HNH"/>
</dbReference>
<comment type="similarity">
    <text evidence="1">Belongs to the Rv1128c/1148c/1588c/1702c/1945/3466 family.</text>
</comment>
<dbReference type="RefSeq" id="WP_188666756.1">
    <property type="nucleotide sequence ID" value="NZ_BMJI01000003.1"/>
</dbReference>
<protein>
    <recommendedName>
        <fullName evidence="3">HNH nuclease domain-containing protein</fullName>
    </recommendedName>
</protein>
<feature type="compositionally biased region" description="Low complexity" evidence="2">
    <location>
        <begin position="355"/>
        <end position="386"/>
    </location>
</feature>
<sequence>MEGEAGFPMQQSRPTTAVLPGLPDAVSLLAATTPRAAGTGHPDHVESAGSQDPAVEPVDALAGILRAASSGADGLPDLTASVGALDVVRRLESLLAWAKNRLILQTMRASCAEQTRWVDAHPELDDDLDRLGQHGLSRAQRVAVGERSGVAEIACALRISEAAAHGMLIGAELLAERLTSTDAALRNGEIAAPAASLIAAEVGDYAADLASAPDEATHDQLLHAIEATENGLLDAARRGDGRSKLSARARRLHEQCHPQTFSQRHSAALTERFVRISPDRDGMARLSALLPSAVAYRIDGRLSALARSLQQTECAEDAPSAAKNRTVAQLRADVLTDLLGGLVSDVDVLTAGLSGAAAPSSPDGQPAQPADGQPARRGPTGGRTRPAPVPDDDASRAVVRDVAPVPQVVLTVPAATLLGDGHPGDLSPLGPIAAEEARRLAGLAVSFSLVVTAGGSPPTRDGPSPHPPMRDRLPEATSSPPLHEAGAGPLPTTVIPVAVADGRQYRIPQQLRRALAVRDVTCRFPGCRRLADRCDVDHVTAWVDGGRTEADNLAHLCRKHHVLKHQSGWSVEVDGPGRSPSSRGSWTPDDTLRCPSLAGREQEGADPGTGTDDAARSSAAPRSGWFAEVDRREAAARLTWTSPAGRTYVADPEDPPF</sequence>
<reference evidence="5" key="1">
    <citation type="journal article" date="2019" name="Int. J. Syst. Evol. Microbiol.">
        <title>The Global Catalogue of Microorganisms (GCM) 10K type strain sequencing project: providing services to taxonomists for standard genome sequencing and annotation.</title>
        <authorList>
            <consortium name="The Broad Institute Genomics Platform"/>
            <consortium name="The Broad Institute Genome Sequencing Center for Infectious Disease"/>
            <person name="Wu L."/>
            <person name="Ma J."/>
        </authorList>
    </citation>
    <scope>NUCLEOTIDE SEQUENCE [LARGE SCALE GENOMIC DNA]</scope>
    <source>
        <strain evidence="5">CGMCC 1.15480</strain>
    </source>
</reference>
<evidence type="ECO:0000313" key="4">
    <source>
        <dbReference type="EMBL" id="GGC84184.1"/>
    </source>
</evidence>
<gene>
    <name evidence="4" type="ORF">GCM10011512_08760</name>
</gene>
<dbReference type="Pfam" id="PF02720">
    <property type="entry name" value="DUF222"/>
    <property type="match status" value="1"/>
</dbReference>
<feature type="region of interest" description="Disordered" evidence="2">
    <location>
        <begin position="569"/>
        <end position="627"/>
    </location>
</feature>
<dbReference type="Proteomes" id="UP000597761">
    <property type="component" value="Unassembled WGS sequence"/>
</dbReference>
<evidence type="ECO:0000256" key="2">
    <source>
        <dbReference type="SAM" id="MobiDB-lite"/>
    </source>
</evidence>
<feature type="compositionally biased region" description="Low complexity" evidence="2">
    <location>
        <begin position="576"/>
        <end position="585"/>
    </location>
</feature>
<keyword evidence="5" id="KW-1185">Reference proteome</keyword>
<dbReference type="InterPro" id="IPR003870">
    <property type="entry name" value="DUF222"/>
</dbReference>
<dbReference type="SMART" id="SM00507">
    <property type="entry name" value="HNHc"/>
    <property type="match status" value="1"/>
</dbReference>
<dbReference type="InterPro" id="IPR003615">
    <property type="entry name" value="HNH_nuc"/>
</dbReference>
<comment type="caution">
    <text evidence="4">The sequence shown here is derived from an EMBL/GenBank/DDBJ whole genome shotgun (WGS) entry which is preliminary data.</text>
</comment>
<feature type="region of interest" description="Disordered" evidence="2">
    <location>
        <begin position="454"/>
        <end position="489"/>
    </location>
</feature>